<dbReference type="GO" id="GO:0016301">
    <property type="term" value="F:kinase activity"/>
    <property type="evidence" value="ECO:0007669"/>
    <property type="project" value="UniProtKB-KW"/>
</dbReference>
<dbReference type="Gene3D" id="3.40.50.300">
    <property type="entry name" value="P-loop containing nucleotide triphosphate hydrolases"/>
    <property type="match status" value="1"/>
</dbReference>
<accession>A0A1V0SCW0</accession>
<gene>
    <name evidence="1" type="ORF">Indivirus_1_172</name>
</gene>
<keyword evidence="1" id="KW-0418">Kinase</keyword>
<protein>
    <submittedName>
        <fullName evidence="1">Uridine kinase</fullName>
    </submittedName>
</protein>
<dbReference type="InterPro" id="IPR027417">
    <property type="entry name" value="P-loop_NTPase"/>
</dbReference>
<dbReference type="SUPFAM" id="SSF52540">
    <property type="entry name" value="P-loop containing nucleoside triphosphate hydrolases"/>
    <property type="match status" value="1"/>
</dbReference>
<keyword evidence="1" id="KW-0808">Transferase</keyword>
<proteinExistence type="predicted"/>
<dbReference type="EMBL" id="KY684085">
    <property type="protein sequence ID" value="ARF09549.1"/>
    <property type="molecule type" value="Genomic_DNA"/>
</dbReference>
<organism evidence="1">
    <name type="scientific">Indivirus ILV1</name>
    <dbReference type="NCBI Taxonomy" id="1977633"/>
    <lineage>
        <taxon>Viruses</taxon>
        <taxon>Varidnaviria</taxon>
        <taxon>Bamfordvirae</taxon>
        <taxon>Nucleocytoviricota</taxon>
        <taxon>Megaviricetes</taxon>
        <taxon>Imitervirales</taxon>
        <taxon>Mimiviridae</taxon>
        <taxon>Klosneuvirinae</taxon>
        <taxon>Indivirus</taxon>
    </lineage>
</organism>
<sequence length="293" mass="34374">MNIIEAYIKFKEQLIIFISGLPACGKLKLAKKIRRDFKLKLINEFDYYNKDYNVTTKLHDGTELINWYTDDAINWDKLNADIDDSKKDGVIVVGFALPEDKIKVDVDYHLHVNIAKQLCMEKRKEFVEKHKDKYKEEFSIIGTQTEKLKMNQLIYPYYLESTKKSKINKFINITNMTDDEVYDKAFEYLIDFIEDFLYPEDSTSITPKVTQESKKTFKSGPKTETSSLSFSGELLTKPRYSYDKNLDMISELSDPDEFKKGDGPIKFIPENEWLQAEEEIVEAIEEELDTYEE</sequence>
<evidence type="ECO:0000313" key="1">
    <source>
        <dbReference type="EMBL" id="ARF09549.1"/>
    </source>
</evidence>
<reference evidence="1" key="1">
    <citation type="journal article" date="2017" name="Science">
        <title>Giant viruses with an expanded complement of translation system components.</title>
        <authorList>
            <person name="Schulz F."/>
            <person name="Yutin N."/>
            <person name="Ivanova N.N."/>
            <person name="Ortega D.R."/>
            <person name="Lee T.K."/>
            <person name="Vierheilig J."/>
            <person name="Daims H."/>
            <person name="Horn M."/>
            <person name="Wagner M."/>
            <person name="Jensen G.J."/>
            <person name="Kyrpides N.C."/>
            <person name="Koonin E.V."/>
            <person name="Woyke T."/>
        </authorList>
    </citation>
    <scope>NUCLEOTIDE SEQUENCE</scope>
    <source>
        <strain evidence="1">ILV1</strain>
    </source>
</reference>
<name>A0A1V0SCW0_9VIRU</name>